<gene>
    <name evidence="1" type="ORF">AAFH96_15975</name>
</gene>
<evidence type="ECO:0000313" key="2">
    <source>
        <dbReference type="Proteomes" id="UP001582793"/>
    </source>
</evidence>
<proteinExistence type="predicted"/>
<keyword evidence="2" id="KW-1185">Reference proteome</keyword>
<evidence type="ECO:0000313" key="1">
    <source>
        <dbReference type="EMBL" id="MFB6394594.1"/>
    </source>
</evidence>
<reference evidence="1 2" key="1">
    <citation type="submission" date="2024-04" db="EMBL/GenBank/DDBJ databases">
        <title>Polymorphospora sp. isolated from Baiyangdian Lake in Xiong'an New Area.</title>
        <authorList>
            <person name="Zhang X."/>
            <person name="Liu J."/>
        </authorList>
    </citation>
    <scope>NUCLEOTIDE SEQUENCE [LARGE SCALE GENOMIC DNA]</scope>
    <source>
        <strain evidence="1 2">2-325</strain>
    </source>
</reference>
<protein>
    <submittedName>
        <fullName evidence="1">Uncharacterized protein</fullName>
    </submittedName>
</protein>
<sequence>MRLIADAYGLLDRAALVETILWWQDRCWRGIAAAADAGEPAMVRLRASGAVDEVRAVHRWTAEHRTFLQQVLA</sequence>
<comment type="caution">
    <text evidence="1">The sequence shown here is derived from an EMBL/GenBank/DDBJ whole genome shotgun (WGS) entry which is preliminary data.</text>
</comment>
<accession>A0ABV5CS77</accession>
<dbReference type="Proteomes" id="UP001582793">
    <property type="component" value="Unassembled WGS sequence"/>
</dbReference>
<organism evidence="1 2">
    <name type="scientific">Polymorphospora lycopeni</name>
    <dbReference type="NCBI Taxonomy" id="3140240"/>
    <lineage>
        <taxon>Bacteria</taxon>
        <taxon>Bacillati</taxon>
        <taxon>Actinomycetota</taxon>
        <taxon>Actinomycetes</taxon>
        <taxon>Micromonosporales</taxon>
        <taxon>Micromonosporaceae</taxon>
        <taxon>Polymorphospora</taxon>
    </lineage>
</organism>
<name>A0ABV5CS77_9ACTN</name>
<dbReference type="EMBL" id="JBCGDC010000040">
    <property type="protein sequence ID" value="MFB6394594.1"/>
    <property type="molecule type" value="Genomic_DNA"/>
</dbReference>
<dbReference type="RefSeq" id="WP_364220382.1">
    <property type="nucleotide sequence ID" value="NZ_JBCGDC010000040.1"/>
</dbReference>